<dbReference type="Pfam" id="PF00156">
    <property type="entry name" value="Pribosyltran"/>
    <property type="match status" value="1"/>
</dbReference>
<organism evidence="2 3">
    <name type="scientific">Ideonella dechloratans</name>
    <dbReference type="NCBI Taxonomy" id="36863"/>
    <lineage>
        <taxon>Bacteria</taxon>
        <taxon>Pseudomonadati</taxon>
        <taxon>Pseudomonadota</taxon>
        <taxon>Betaproteobacteria</taxon>
        <taxon>Burkholderiales</taxon>
        <taxon>Sphaerotilaceae</taxon>
        <taxon>Ideonella</taxon>
    </lineage>
</organism>
<dbReference type="RefSeq" id="WP_151122401.1">
    <property type="nucleotide sequence ID" value="NZ_CP088082.1"/>
</dbReference>
<keyword evidence="2" id="KW-0328">Glycosyltransferase</keyword>
<name>A0A643FJW5_IDEDE</name>
<dbReference type="GO" id="GO:0016757">
    <property type="term" value="F:glycosyltransferase activity"/>
    <property type="evidence" value="ECO:0007669"/>
    <property type="project" value="UniProtKB-KW"/>
</dbReference>
<evidence type="ECO:0000259" key="1">
    <source>
        <dbReference type="Pfam" id="PF00156"/>
    </source>
</evidence>
<dbReference type="Proteomes" id="UP000430120">
    <property type="component" value="Unassembled WGS sequence"/>
</dbReference>
<keyword evidence="2" id="KW-0808">Transferase</keyword>
<dbReference type="OrthoDB" id="9810066at2"/>
<gene>
    <name evidence="2" type="ORF">F7Q92_02715</name>
</gene>
<dbReference type="InterPro" id="IPR000836">
    <property type="entry name" value="PRTase_dom"/>
</dbReference>
<dbReference type="InterPro" id="IPR029057">
    <property type="entry name" value="PRTase-like"/>
</dbReference>
<evidence type="ECO:0000313" key="3">
    <source>
        <dbReference type="Proteomes" id="UP000430120"/>
    </source>
</evidence>
<proteinExistence type="predicted"/>
<dbReference type="SUPFAM" id="SSF53271">
    <property type="entry name" value="PRTase-like"/>
    <property type="match status" value="1"/>
</dbReference>
<dbReference type="Gene3D" id="3.40.50.2020">
    <property type="match status" value="1"/>
</dbReference>
<dbReference type="CDD" id="cd06223">
    <property type="entry name" value="PRTases_typeI"/>
    <property type="match status" value="1"/>
</dbReference>
<reference evidence="2 3" key="1">
    <citation type="submission" date="2019-09" db="EMBL/GenBank/DDBJ databases">
        <title>Draft genome sequences of 48 bacterial type strains from the CCUG.</title>
        <authorList>
            <person name="Tunovic T."/>
            <person name="Pineiro-Iglesias B."/>
            <person name="Unosson C."/>
            <person name="Inganas E."/>
            <person name="Ohlen M."/>
            <person name="Cardew S."/>
            <person name="Jensie-Markopoulos S."/>
            <person name="Salva-Serra F."/>
            <person name="Jaen-Luchoro D."/>
            <person name="Karlsson R."/>
            <person name="Svensson-Stadler L."/>
            <person name="Chun J."/>
            <person name="Moore E."/>
        </authorList>
    </citation>
    <scope>NUCLEOTIDE SEQUENCE [LARGE SCALE GENOMIC DNA]</scope>
    <source>
        <strain evidence="2 3">CCUG 30977</strain>
    </source>
</reference>
<protein>
    <submittedName>
        <fullName evidence="2">Phosphoribosyltransferase</fullName>
    </submittedName>
</protein>
<evidence type="ECO:0000313" key="2">
    <source>
        <dbReference type="EMBL" id="KAB0584756.1"/>
    </source>
</evidence>
<dbReference type="AlphaFoldDB" id="A0A643FJW5"/>
<comment type="caution">
    <text evidence="2">The sequence shown here is derived from an EMBL/GenBank/DDBJ whole genome shotgun (WGS) entry which is preliminary data.</text>
</comment>
<accession>A0A643FJW5</accession>
<dbReference type="Gene3D" id="3.30.1310.20">
    <property type="entry name" value="PRTase-like"/>
    <property type="match status" value="1"/>
</dbReference>
<feature type="domain" description="Phosphoribosyltransferase" evidence="1">
    <location>
        <begin position="14"/>
        <end position="190"/>
    </location>
</feature>
<keyword evidence="3" id="KW-1185">Reference proteome</keyword>
<sequence>MTAAFHDRREAGQRLADALASQNLTHVVVLALPRGGVPVAAPVARALGAPLDLLLVRKIGAPGQPELAVAAVAEGTDPALVYDDETMALTGASLQYVKRELPAHLQEIERRRTLYLKGRPPIPLAGKTAVLVDDGIATGTTVRAALMALRLRGPARVILAVPVASQEALRALRPEVDAVVCLETPSWFGAVGAHYRHFPSVSDDEVVALMEEQPWAH</sequence>
<dbReference type="EMBL" id="VZPB01000004">
    <property type="protein sequence ID" value="KAB0584756.1"/>
    <property type="molecule type" value="Genomic_DNA"/>
</dbReference>